<evidence type="ECO:0000256" key="2">
    <source>
        <dbReference type="ARBA" id="ARBA00022525"/>
    </source>
</evidence>
<dbReference type="InterPro" id="IPR001442">
    <property type="entry name" value="Collagen_IV_NC"/>
</dbReference>
<evidence type="ECO:0000313" key="8">
    <source>
        <dbReference type="EMBL" id="EKC34440.1"/>
    </source>
</evidence>
<dbReference type="SMART" id="SM00111">
    <property type="entry name" value="C4"/>
    <property type="match status" value="2"/>
</dbReference>
<evidence type="ECO:0000256" key="7">
    <source>
        <dbReference type="ARBA" id="ARBA00023157"/>
    </source>
</evidence>
<proteinExistence type="predicted"/>
<dbReference type="GO" id="GO:0005201">
    <property type="term" value="F:extracellular matrix structural constituent"/>
    <property type="evidence" value="ECO:0007669"/>
    <property type="project" value="InterPro"/>
</dbReference>
<gene>
    <name evidence="8" type="ORF">CGI_10025803</name>
</gene>
<dbReference type="EMBL" id="JH819116">
    <property type="protein sequence ID" value="EKC34440.1"/>
    <property type="molecule type" value="Genomic_DNA"/>
</dbReference>
<dbReference type="GO" id="GO:0005604">
    <property type="term" value="C:basement membrane"/>
    <property type="evidence" value="ECO:0007669"/>
    <property type="project" value="UniProtKB-SubCell"/>
</dbReference>
<evidence type="ECO:0000256" key="5">
    <source>
        <dbReference type="ARBA" id="ARBA00022869"/>
    </source>
</evidence>
<dbReference type="InterPro" id="IPR016187">
    <property type="entry name" value="CTDL_fold"/>
</dbReference>
<keyword evidence="3" id="KW-0272">Extracellular matrix</keyword>
<keyword evidence="7" id="KW-1015">Disulfide bond</keyword>
<dbReference type="PROSITE" id="PS51403">
    <property type="entry name" value="NC1_IV"/>
    <property type="match status" value="1"/>
</dbReference>
<keyword evidence="5" id="KW-0084">Basement membrane</keyword>
<keyword evidence="4" id="KW-0677">Repeat</keyword>
<protein>
    <submittedName>
        <fullName evidence="8">Collagen alpha-1(IV) chain</fullName>
    </submittedName>
</protein>
<reference evidence="8" key="1">
    <citation type="journal article" date="2012" name="Nature">
        <title>The oyster genome reveals stress adaptation and complexity of shell formation.</title>
        <authorList>
            <person name="Zhang G."/>
            <person name="Fang X."/>
            <person name="Guo X."/>
            <person name="Li L."/>
            <person name="Luo R."/>
            <person name="Xu F."/>
            <person name="Yang P."/>
            <person name="Zhang L."/>
            <person name="Wang X."/>
            <person name="Qi H."/>
            <person name="Xiong Z."/>
            <person name="Que H."/>
            <person name="Xie Y."/>
            <person name="Holland P.W."/>
            <person name="Paps J."/>
            <person name="Zhu Y."/>
            <person name="Wu F."/>
            <person name="Chen Y."/>
            <person name="Wang J."/>
            <person name="Peng C."/>
            <person name="Meng J."/>
            <person name="Yang L."/>
            <person name="Liu J."/>
            <person name="Wen B."/>
            <person name="Zhang N."/>
            <person name="Huang Z."/>
            <person name="Zhu Q."/>
            <person name="Feng Y."/>
            <person name="Mount A."/>
            <person name="Hedgecock D."/>
            <person name="Xu Z."/>
            <person name="Liu Y."/>
            <person name="Domazet-Loso T."/>
            <person name="Du Y."/>
            <person name="Sun X."/>
            <person name="Zhang S."/>
            <person name="Liu B."/>
            <person name="Cheng P."/>
            <person name="Jiang X."/>
            <person name="Li J."/>
            <person name="Fan D."/>
            <person name="Wang W."/>
            <person name="Fu W."/>
            <person name="Wang T."/>
            <person name="Wang B."/>
            <person name="Zhang J."/>
            <person name="Peng Z."/>
            <person name="Li Y."/>
            <person name="Li N."/>
            <person name="Wang J."/>
            <person name="Chen M."/>
            <person name="He Y."/>
            <person name="Tan F."/>
            <person name="Song X."/>
            <person name="Zheng Q."/>
            <person name="Huang R."/>
            <person name="Yang H."/>
            <person name="Du X."/>
            <person name="Chen L."/>
            <person name="Yang M."/>
            <person name="Gaffney P.M."/>
            <person name="Wang S."/>
            <person name="Luo L."/>
            <person name="She Z."/>
            <person name="Ming Y."/>
            <person name="Huang W."/>
            <person name="Zhang S."/>
            <person name="Huang B."/>
            <person name="Zhang Y."/>
            <person name="Qu T."/>
            <person name="Ni P."/>
            <person name="Miao G."/>
            <person name="Wang J."/>
            <person name="Wang Q."/>
            <person name="Steinberg C.E."/>
            <person name="Wang H."/>
            <person name="Li N."/>
            <person name="Qian L."/>
            <person name="Zhang G."/>
            <person name="Li Y."/>
            <person name="Yang H."/>
            <person name="Liu X."/>
            <person name="Wang J."/>
            <person name="Yin Y."/>
            <person name="Wang J."/>
        </authorList>
    </citation>
    <scope>NUCLEOTIDE SEQUENCE [LARGE SCALE GENOMIC DNA]</scope>
    <source>
        <strain evidence="8">05x7-T-G4-1.051#20</strain>
    </source>
</reference>
<keyword evidence="2" id="KW-0964">Secreted</keyword>
<dbReference type="PANTHER" id="PTHR14619:SF7">
    <property type="match status" value="1"/>
</dbReference>
<dbReference type="SUPFAM" id="SSF56436">
    <property type="entry name" value="C-type lectin-like"/>
    <property type="match status" value="2"/>
</dbReference>
<dbReference type="InParanoid" id="K1R004"/>
<dbReference type="Pfam" id="PF01413">
    <property type="entry name" value="C4"/>
    <property type="match status" value="2"/>
</dbReference>
<dbReference type="HOGENOM" id="CLU_022857_0_0_1"/>
<dbReference type="AlphaFoldDB" id="K1R004"/>
<sequence>MKRKARVFIFVFLALLTHLHKHDNTAGLPGLPGDPGPMPTNFEALPWQKGEKGNPGPEGEPGRNGLAGERGRHSQTTVVPQCPAGTAKLWDGFSLVHVIGNGRSHGQDLGTSGSCLRRFSTMPIMFCNINTVCNVAWRNDYSYWLSTREPMLPMMNPVEGPALQRYISRCSVCEAVSEVVAVHSQETRIPDCPSGFRSMWTGFSFMMSSGAGGRGAGQALESPGSCLEDFRATPFIECHGNGRCNHYATSYSFWLATLRAYEEFRTPISETLKAGSQEQRISRCRVCARQ</sequence>
<organism evidence="8">
    <name type="scientific">Magallana gigas</name>
    <name type="common">Pacific oyster</name>
    <name type="synonym">Crassostrea gigas</name>
    <dbReference type="NCBI Taxonomy" id="29159"/>
    <lineage>
        <taxon>Eukaryota</taxon>
        <taxon>Metazoa</taxon>
        <taxon>Spiralia</taxon>
        <taxon>Lophotrochozoa</taxon>
        <taxon>Mollusca</taxon>
        <taxon>Bivalvia</taxon>
        <taxon>Autobranchia</taxon>
        <taxon>Pteriomorphia</taxon>
        <taxon>Ostreida</taxon>
        <taxon>Ostreoidea</taxon>
        <taxon>Ostreidae</taxon>
        <taxon>Magallana</taxon>
    </lineage>
</organism>
<evidence type="ECO:0000256" key="3">
    <source>
        <dbReference type="ARBA" id="ARBA00022530"/>
    </source>
</evidence>
<dbReference type="InterPro" id="IPR019326">
    <property type="entry name" value="NDNF"/>
</dbReference>
<keyword evidence="6 8" id="KW-0176">Collagen</keyword>
<dbReference type="Gene3D" id="2.170.240.10">
    <property type="entry name" value="Collagen IV, non-collagenous"/>
    <property type="match status" value="1"/>
</dbReference>
<dbReference type="GO" id="GO:0005581">
    <property type="term" value="C:collagen trimer"/>
    <property type="evidence" value="ECO:0007669"/>
    <property type="project" value="UniProtKB-KW"/>
</dbReference>
<dbReference type="PANTHER" id="PTHR14619">
    <property type="entry name" value="NEURON-DERIVED NEUROTROPHIC FACTOR"/>
    <property type="match status" value="1"/>
</dbReference>
<evidence type="ECO:0000256" key="1">
    <source>
        <dbReference type="ARBA" id="ARBA00004302"/>
    </source>
</evidence>
<dbReference type="FunFam" id="2.170.240.10:FF:000001">
    <property type="entry name" value="Collagen IV alpha 1 chain"/>
    <property type="match status" value="1"/>
</dbReference>
<name>K1R004_MAGGI</name>
<accession>K1R004</accession>
<dbReference type="InterPro" id="IPR036954">
    <property type="entry name" value="Collagen_IV_NC_sf"/>
</dbReference>
<evidence type="ECO:0000256" key="4">
    <source>
        <dbReference type="ARBA" id="ARBA00022737"/>
    </source>
</evidence>
<comment type="subcellular location">
    <subcellularLocation>
        <location evidence="1">Secreted</location>
        <location evidence="1">Extracellular space</location>
        <location evidence="1">Extracellular matrix</location>
        <location evidence="1">Basement membrane</location>
    </subcellularLocation>
</comment>
<evidence type="ECO:0000256" key="6">
    <source>
        <dbReference type="ARBA" id="ARBA00023119"/>
    </source>
</evidence>